<proteinExistence type="inferred from homology"/>
<dbReference type="Pfam" id="PF10671">
    <property type="entry name" value="TcpQ"/>
    <property type="match status" value="1"/>
</dbReference>
<dbReference type="Gene3D" id="2.60.40.2500">
    <property type="match status" value="1"/>
</dbReference>
<feature type="signal peptide" evidence="4">
    <location>
        <begin position="1"/>
        <end position="19"/>
    </location>
</feature>
<feature type="chain" id="PRO_5012605047" description="Toxin co-regulated pilus biosynthesis protein Q C-terminal domain-containing protein" evidence="4">
    <location>
        <begin position="20"/>
        <end position="337"/>
    </location>
</feature>
<comment type="similarity">
    <text evidence="1">Belongs to the TrbG/VirB9 family.</text>
</comment>
<comment type="caution">
    <text evidence="6">The sequence shown here is derived from an EMBL/GenBank/DDBJ whole genome shotgun (WGS) entry which is preliminary data.</text>
</comment>
<dbReference type="AlphaFoldDB" id="A0A261RZR4"/>
<keyword evidence="2 4" id="KW-0732">Signal</keyword>
<evidence type="ECO:0000313" key="7">
    <source>
        <dbReference type="Proteomes" id="UP000216020"/>
    </source>
</evidence>
<dbReference type="InterPro" id="IPR033645">
    <property type="entry name" value="VirB9/CagX/TrbG_C"/>
</dbReference>
<dbReference type="InterPro" id="IPR010258">
    <property type="entry name" value="Conjugal_tfr_TrbG/VirB9/CagX"/>
</dbReference>
<feature type="region of interest" description="Disordered" evidence="3">
    <location>
        <begin position="175"/>
        <end position="230"/>
    </location>
</feature>
<feature type="compositionally biased region" description="Low complexity" evidence="3">
    <location>
        <begin position="217"/>
        <end position="230"/>
    </location>
</feature>
<dbReference type="CDD" id="cd06911">
    <property type="entry name" value="VirB9_CagX_TrbG"/>
    <property type="match status" value="1"/>
</dbReference>
<accession>A0A261RZR4</accession>
<evidence type="ECO:0000259" key="5">
    <source>
        <dbReference type="Pfam" id="PF10671"/>
    </source>
</evidence>
<name>A0A261RZR4_9BORD</name>
<dbReference type="Proteomes" id="UP000216020">
    <property type="component" value="Unassembled WGS sequence"/>
</dbReference>
<dbReference type="Gene3D" id="3.55.50.70">
    <property type="match status" value="1"/>
</dbReference>
<keyword evidence="7" id="KW-1185">Reference proteome</keyword>
<evidence type="ECO:0000256" key="2">
    <source>
        <dbReference type="ARBA" id="ARBA00022729"/>
    </source>
</evidence>
<dbReference type="EMBL" id="NEVM01000005">
    <property type="protein sequence ID" value="OZI30247.1"/>
    <property type="molecule type" value="Genomic_DNA"/>
</dbReference>
<gene>
    <name evidence="6" type="ORF">CAL29_19520</name>
</gene>
<evidence type="ECO:0000256" key="4">
    <source>
        <dbReference type="SAM" id="SignalP"/>
    </source>
</evidence>
<dbReference type="Pfam" id="PF03524">
    <property type="entry name" value="CagX"/>
    <property type="match status" value="1"/>
</dbReference>
<reference evidence="7" key="1">
    <citation type="submission" date="2017-05" db="EMBL/GenBank/DDBJ databases">
        <title>Complete and WGS of Bordetella genogroups.</title>
        <authorList>
            <person name="Spilker T."/>
            <person name="Lipuma J."/>
        </authorList>
    </citation>
    <scope>NUCLEOTIDE SEQUENCE [LARGE SCALE GENOMIC DNA]</scope>
    <source>
        <strain evidence="7">AU16122</strain>
    </source>
</reference>
<feature type="domain" description="Toxin co-regulated pilus biosynthesis protein Q C-terminal" evidence="5">
    <location>
        <begin position="242"/>
        <end position="322"/>
    </location>
</feature>
<dbReference type="InterPro" id="IPR018927">
    <property type="entry name" value="Pilus_synth_Q_C"/>
</dbReference>
<evidence type="ECO:0000313" key="6">
    <source>
        <dbReference type="EMBL" id="OZI30247.1"/>
    </source>
</evidence>
<organism evidence="6 7">
    <name type="scientific">Bordetella genomosp. 10</name>
    <dbReference type="NCBI Taxonomy" id="1416804"/>
    <lineage>
        <taxon>Bacteria</taxon>
        <taxon>Pseudomonadati</taxon>
        <taxon>Pseudomonadota</taxon>
        <taxon>Betaproteobacteria</taxon>
        <taxon>Burkholderiales</taxon>
        <taxon>Alcaligenaceae</taxon>
        <taxon>Bordetella</taxon>
    </lineage>
</organism>
<evidence type="ECO:0000256" key="3">
    <source>
        <dbReference type="SAM" id="MobiDB-lite"/>
    </source>
</evidence>
<evidence type="ECO:0000256" key="1">
    <source>
        <dbReference type="ARBA" id="ARBA00006135"/>
    </source>
</evidence>
<dbReference type="InterPro" id="IPR038161">
    <property type="entry name" value="VirB9/CagX/TrbG_C_sf"/>
</dbReference>
<protein>
    <recommendedName>
        <fullName evidence="5">Toxin co-regulated pilus biosynthesis protein Q C-terminal domain-containing protein</fullName>
    </recommendedName>
</protein>
<sequence length="337" mass="35277">MHRAVHRISACLAVLPCVAACAPPSWGPRDVVTPDATYDFNWRLSGERTVAPLQVFDDGRRTWLHFASGQALPAIFAVGRDGERPVPYLRRDPYVVIEGVWPALIMRGGRLRAVARRHVATRFDEAVASGARAFDAMASDATALDKRASDTAIPGAAASGAIASGTAASDTAFSGSSVSTGALSGPTMQAAVSPGAATASPRTAMASAGRPRHETNATSRSARAAGQGAARDAAVRAGMSTTFSADLADGNLRRVLARWAGLAGWTFGPEHWDVDVDIPLAGSAGFGDDFKHAVRALVGATEMAERPLQPCFYANRVLRVVPLAQACDRAAPRESMT</sequence>